<keyword evidence="3" id="KW-1185">Reference proteome</keyword>
<reference evidence="3" key="1">
    <citation type="submission" date="2020-04" db="EMBL/GenBank/DDBJ databases">
        <title>Description of novel Gluconacetobacter.</title>
        <authorList>
            <person name="Sombolestani A."/>
        </authorList>
    </citation>
    <scope>NUCLEOTIDE SEQUENCE [LARGE SCALE GENOMIC DNA]</scope>
    <source>
        <strain evidence="3">LMG 1745</strain>
    </source>
</reference>
<dbReference type="EMBL" id="JABCQH010000018">
    <property type="protein sequence ID" value="MBF0889605.1"/>
    <property type="molecule type" value="Genomic_DNA"/>
</dbReference>
<protein>
    <submittedName>
        <fullName evidence="2">DUF4113 domain-containing protein</fullName>
    </submittedName>
</protein>
<evidence type="ECO:0000259" key="1">
    <source>
        <dbReference type="Pfam" id="PF13438"/>
    </source>
</evidence>
<feature type="non-terminal residue" evidence="2">
    <location>
        <position position="1"/>
    </location>
</feature>
<comment type="caution">
    <text evidence="2">The sequence shown here is derived from an EMBL/GenBank/DDBJ whole genome shotgun (WGS) entry which is preliminary data.</text>
</comment>
<accession>A0ABR9YYI6</accession>
<feature type="domain" description="DUF4113" evidence="1">
    <location>
        <begin position="2"/>
        <end position="49"/>
    </location>
</feature>
<dbReference type="InterPro" id="IPR025188">
    <property type="entry name" value="DUF4113"/>
</dbReference>
<gene>
    <name evidence="2" type="ORF">HKD19_13765</name>
</gene>
<reference evidence="2 3" key="2">
    <citation type="submission" date="2020-11" db="EMBL/GenBank/DDBJ databases">
        <title>Description of novel Gluconobacter species.</title>
        <authorList>
            <person name="Cleenwerck I."/>
            <person name="Cnockaert M."/>
            <person name="Borremans W."/>
            <person name="Wieme A.D."/>
            <person name="De Vuyst L."/>
            <person name="Vandamme P."/>
        </authorList>
    </citation>
    <scope>NUCLEOTIDE SEQUENCE [LARGE SCALE GENOMIC DNA]</scope>
    <source>
        <strain evidence="2 3">LMG 1745</strain>
    </source>
</reference>
<name>A0ABR9YYI6_9PROT</name>
<evidence type="ECO:0000313" key="2">
    <source>
        <dbReference type="EMBL" id="MBF0889605.1"/>
    </source>
</evidence>
<dbReference type="Proteomes" id="UP000662701">
    <property type="component" value="Unassembled WGS sequence"/>
</dbReference>
<dbReference type="Pfam" id="PF13438">
    <property type="entry name" value="DUF4113"/>
    <property type="match status" value="1"/>
</dbReference>
<proteinExistence type="predicted"/>
<organism evidence="2 3">
    <name type="scientific">Gluconobacter cadivus</name>
    <dbReference type="NCBI Taxonomy" id="2728101"/>
    <lineage>
        <taxon>Bacteria</taxon>
        <taxon>Pseudomonadati</taxon>
        <taxon>Pseudomonadota</taxon>
        <taxon>Alphaproteobacteria</taxon>
        <taxon>Acetobacterales</taxon>
        <taxon>Acetobacteraceae</taxon>
        <taxon>Gluconobacter</taxon>
    </lineage>
</organism>
<evidence type="ECO:0000313" key="3">
    <source>
        <dbReference type="Proteomes" id="UP000662701"/>
    </source>
</evidence>
<sequence length="53" mass="5851">TVMAALDAVNARFGSGTLRPGSTGLKRTWSPRQSLLSGRYTTRLEEIVKARSW</sequence>